<dbReference type="InParanoid" id="C3ZL21"/>
<evidence type="ECO:0000313" key="2">
    <source>
        <dbReference type="EMBL" id="EEN46703.1"/>
    </source>
</evidence>
<accession>C3ZL21</accession>
<proteinExistence type="predicted"/>
<dbReference type="EMBL" id="GG666640">
    <property type="protein sequence ID" value="EEN46703.1"/>
    <property type="molecule type" value="Genomic_DNA"/>
</dbReference>
<sequence>MQFCGKTNRMCCGVRTPGEVELNLDVYAGSTVDILAGSQWEVGGRVLVVSGEGVGGLRGENSLRNTCQVRENVTDLPPVSAWRLHQTWLRHGLPPRVRFVLAFGIDGCNERSFLGSGGIPRRADSLGAKKCPGRDRALNGPSWSGCCVSRRSGAPPARRDVIIKRPSCTAAQPPPTPSPAKTQPGVPAPSLHSFIPSVWLRESRLFSTRLEPRSGGNHVTWPGWEAAVPAASCRVVPANFRDGPGPGGDPDNPRPAGSAFPAHSARVKTQPPLM</sequence>
<organism>
    <name type="scientific">Branchiostoma floridae</name>
    <name type="common">Florida lancelet</name>
    <name type="synonym">Amphioxus</name>
    <dbReference type="NCBI Taxonomy" id="7739"/>
    <lineage>
        <taxon>Eukaryota</taxon>
        <taxon>Metazoa</taxon>
        <taxon>Chordata</taxon>
        <taxon>Cephalochordata</taxon>
        <taxon>Leptocardii</taxon>
        <taxon>Amphioxiformes</taxon>
        <taxon>Branchiostomatidae</taxon>
        <taxon>Branchiostoma</taxon>
    </lineage>
</organism>
<reference evidence="2" key="1">
    <citation type="journal article" date="2008" name="Nature">
        <title>The amphioxus genome and the evolution of the chordate karyotype.</title>
        <authorList>
            <consortium name="US DOE Joint Genome Institute (JGI-PGF)"/>
            <person name="Putnam N.H."/>
            <person name="Butts T."/>
            <person name="Ferrier D.E.K."/>
            <person name="Furlong R.F."/>
            <person name="Hellsten U."/>
            <person name="Kawashima T."/>
            <person name="Robinson-Rechavi M."/>
            <person name="Shoguchi E."/>
            <person name="Terry A."/>
            <person name="Yu J.-K."/>
            <person name="Benito-Gutierrez E.L."/>
            <person name="Dubchak I."/>
            <person name="Garcia-Fernandez J."/>
            <person name="Gibson-Brown J.J."/>
            <person name="Grigoriev I.V."/>
            <person name="Horton A.C."/>
            <person name="de Jong P.J."/>
            <person name="Jurka J."/>
            <person name="Kapitonov V.V."/>
            <person name="Kohara Y."/>
            <person name="Kuroki Y."/>
            <person name="Lindquist E."/>
            <person name="Lucas S."/>
            <person name="Osoegawa K."/>
            <person name="Pennacchio L.A."/>
            <person name="Salamov A.A."/>
            <person name="Satou Y."/>
            <person name="Sauka-Spengler T."/>
            <person name="Schmutz J."/>
            <person name="Shin-I T."/>
            <person name="Toyoda A."/>
            <person name="Bronner-Fraser M."/>
            <person name="Fujiyama A."/>
            <person name="Holland L.Z."/>
            <person name="Holland P.W.H."/>
            <person name="Satoh N."/>
            <person name="Rokhsar D.S."/>
        </authorList>
    </citation>
    <scope>NUCLEOTIDE SEQUENCE [LARGE SCALE GENOMIC DNA]</scope>
    <source>
        <strain evidence="2">S238N-H82</strain>
        <tissue evidence="2">Testes</tissue>
    </source>
</reference>
<gene>
    <name evidence="2" type="ORF">BRAFLDRAFT_89494</name>
</gene>
<dbReference type="AlphaFoldDB" id="C3ZL21"/>
<name>C3ZL21_BRAFL</name>
<evidence type="ECO:0000256" key="1">
    <source>
        <dbReference type="SAM" id="MobiDB-lite"/>
    </source>
</evidence>
<feature type="region of interest" description="Disordered" evidence="1">
    <location>
        <begin position="167"/>
        <end position="188"/>
    </location>
</feature>
<feature type="region of interest" description="Disordered" evidence="1">
    <location>
        <begin position="238"/>
        <end position="274"/>
    </location>
</feature>
<protein>
    <submittedName>
        <fullName evidence="2">Uncharacterized protein</fullName>
    </submittedName>
</protein>